<dbReference type="Proteomes" id="UP000064967">
    <property type="component" value="Chromosome"/>
</dbReference>
<accession>A0A0K1PKC1</accession>
<keyword evidence="2" id="KW-1185">Reference proteome</keyword>
<dbReference type="RefSeq" id="WP_275936603.1">
    <property type="nucleotide sequence ID" value="NZ_CP012333.1"/>
</dbReference>
<dbReference type="STRING" id="1391654.AKJ09_00500"/>
<protein>
    <submittedName>
        <fullName evidence="1">Uncharacterized protein</fullName>
    </submittedName>
</protein>
<gene>
    <name evidence="1" type="ORF">AKJ09_00500</name>
</gene>
<proteinExistence type="predicted"/>
<dbReference type="AlphaFoldDB" id="A0A0K1PKC1"/>
<dbReference type="EMBL" id="CP012333">
    <property type="protein sequence ID" value="AKU93836.1"/>
    <property type="molecule type" value="Genomic_DNA"/>
</dbReference>
<name>A0A0K1PKC1_9BACT</name>
<evidence type="ECO:0000313" key="1">
    <source>
        <dbReference type="EMBL" id="AKU93836.1"/>
    </source>
</evidence>
<dbReference type="KEGG" id="llu:AKJ09_00500"/>
<evidence type="ECO:0000313" key="2">
    <source>
        <dbReference type="Proteomes" id="UP000064967"/>
    </source>
</evidence>
<sequence length="44" mass="4601">MTVASVAPEREAIHRLETGGILVGDRVDIELDVQGVRAAAQSAV</sequence>
<reference evidence="1 2" key="1">
    <citation type="submission" date="2015-08" db="EMBL/GenBank/DDBJ databases">
        <authorList>
            <person name="Babu N.S."/>
            <person name="Beckwith C.J."/>
            <person name="Beseler K.G."/>
            <person name="Brison A."/>
            <person name="Carone J.V."/>
            <person name="Caskin T.P."/>
            <person name="Diamond M."/>
            <person name="Durham M.E."/>
            <person name="Foxe J.M."/>
            <person name="Go M."/>
            <person name="Henderson B.A."/>
            <person name="Jones I.B."/>
            <person name="McGettigan J.A."/>
            <person name="Micheletti S.J."/>
            <person name="Nasrallah M.E."/>
            <person name="Ortiz D."/>
            <person name="Piller C.R."/>
            <person name="Privatt S.R."/>
            <person name="Schneider S.L."/>
            <person name="Sharp S."/>
            <person name="Smith T.C."/>
            <person name="Stanton J.D."/>
            <person name="Ullery H.E."/>
            <person name="Wilson R.J."/>
            <person name="Serrano M.G."/>
            <person name="Buck G."/>
            <person name="Lee V."/>
            <person name="Wang Y."/>
            <person name="Carvalho R."/>
            <person name="Voegtly L."/>
            <person name="Shi R."/>
            <person name="Duckworth R."/>
            <person name="Johnson A."/>
            <person name="Loviza R."/>
            <person name="Walstead R."/>
            <person name="Shah Z."/>
            <person name="Kiflezghi M."/>
            <person name="Wade K."/>
            <person name="Ball S.L."/>
            <person name="Bradley K.W."/>
            <person name="Asai D.J."/>
            <person name="Bowman C.A."/>
            <person name="Russell D.A."/>
            <person name="Pope W.H."/>
            <person name="Jacobs-Sera D."/>
            <person name="Hendrix R.W."/>
            <person name="Hatfull G.F."/>
        </authorList>
    </citation>
    <scope>NUCLEOTIDE SEQUENCE [LARGE SCALE GENOMIC DNA]</scope>
    <source>
        <strain evidence="1 2">DSM 27648</strain>
    </source>
</reference>
<organism evidence="1 2">
    <name type="scientific">Labilithrix luteola</name>
    <dbReference type="NCBI Taxonomy" id="1391654"/>
    <lineage>
        <taxon>Bacteria</taxon>
        <taxon>Pseudomonadati</taxon>
        <taxon>Myxococcota</taxon>
        <taxon>Polyangia</taxon>
        <taxon>Polyangiales</taxon>
        <taxon>Labilitrichaceae</taxon>
        <taxon>Labilithrix</taxon>
    </lineage>
</organism>